<evidence type="ECO:0000313" key="11">
    <source>
        <dbReference type="EMBL" id="EDP12517.1"/>
    </source>
</evidence>
<feature type="transmembrane region" description="Helical" evidence="9">
    <location>
        <begin position="212"/>
        <end position="234"/>
    </location>
</feature>
<name>A8S5P2_ENTBW</name>
<keyword evidence="2 8" id="KW-0813">Transport</keyword>
<feature type="transmembrane region" description="Helical" evidence="9">
    <location>
        <begin position="129"/>
        <end position="152"/>
    </location>
</feature>
<feature type="transmembrane region" description="Helical" evidence="9">
    <location>
        <begin position="241"/>
        <end position="261"/>
    </location>
</feature>
<dbReference type="GO" id="GO:1901264">
    <property type="term" value="P:carbohydrate derivative transport"/>
    <property type="evidence" value="ECO:0007669"/>
    <property type="project" value="TreeGrafter"/>
</dbReference>
<dbReference type="AlphaFoldDB" id="A8S5P2"/>
<dbReference type="Pfam" id="PF02378">
    <property type="entry name" value="PTS_EIIC"/>
    <property type="match status" value="1"/>
</dbReference>
<dbReference type="InterPro" id="IPR051088">
    <property type="entry name" value="PTS_Sugar-EIIC/EIIB"/>
</dbReference>
<dbReference type="RefSeq" id="WP_002568801.1">
    <property type="nucleotide sequence ID" value="NZ_DS480725.1"/>
</dbReference>
<gene>
    <name evidence="11" type="ORF">CLOBOL_07271</name>
</gene>
<reference evidence="11 12" key="1">
    <citation type="submission" date="2007-08" db="EMBL/GenBank/DDBJ databases">
        <authorList>
            <person name="Fulton L."/>
            <person name="Clifton S."/>
            <person name="Fulton B."/>
            <person name="Xu J."/>
            <person name="Minx P."/>
            <person name="Pepin K.H."/>
            <person name="Johnson M."/>
            <person name="Thiruvilangam P."/>
            <person name="Bhonagiri V."/>
            <person name="Nash W.E."/>
            <person name="Mardis E.R."/>
            <person name="Wilson R.K."/>
        </authorList>
    </citation>
    <scope>NUCLEOTIDE SEQUENCE [LARGE SCALE GENOMIC DNA]</scope>
    <source>
        <strain evidence="12">ATCC BAA-613 / DSM 15670 / CCUG 46953 / JCM 12243 / WAL 16351</strain>
    </source>
</reference>
<evidence type="ECO:0000256" key="6">
    <source>
        <dbReference type="ARBA" id="ARBA00022989"/>
    </source>
</evidence>
<comment type="subcellular location">
    <subcellularLocation>
        <location evidence="1">Cell membrane</location>
        <topology evidence="1">Multi-pass membrane protein</topology>
    </subcellularLocation>
</comment>
<dbReference type="PaxDb" id="411902-CLOBOL_07271"/>
<dbReference type="GO" id="GO:0005886">
    <property type="term" value="C:plasma membrane"/>
    <property type="evidence" value="ECO:0007669"/>
    <property type="project" value="UniProtKB-SubCell"/>
</dbReference>
<dbReference type="PIRSF" id="PIRSF006351">
    <property type="entry name" value="PTS_EIIC-Cellobiose"/>
    <property type="match status" value="1"/>
</dbReference>
<evidence type="ECO:0000256" key="4">
    <source>
        <dbReference type="ARBA" id="ARBA00022597"/>
    </source>
</evidence>
<organism evidence="11 12">
    <name type="scientific">Enterocloster bolteae (strain ATCC BAA-613 / DSM 15670 / CCUG 46953 / JCM 12243 / WAL 16351)</name>
    <name type="common">Clostridium bolteae</name>
    <dbReference type="NCBI Taxonomy" id="411902"/>
    <lineage>
        <taxon>Bacteria</taxon>
        <taxon>Bacillati</taxon>
        <taxon>Bacillota</taxon>
        <taxon>Clostridia</taxon>
        <taxon>Lachnospirales</taxon>
        <taxon>Lachnospiraceae</taxon>
        <taxon>Enterocloster</taxon>
    </lineage>
</organism>
<feature type="transmembrane region" description="Helical" evidence="9">
    <location>
        <begin position="73"/>
        <end position="94"/>
    </location>
</feature>
<sequence length="425" mass="45913">MEKFANRIERILTPFGAKLQNVTFMQAISESLQATLPILIVGSFATLISSLDVGPWQGIVKSIPGLIPVCQKITSFTSGGFTLLMLIALAQLYCKKIEVKEYISCTALTVAVFLILSEVTDGNIASSALGMRGMILALFVGILVPKSVKALIDRNVRIRMPNSVPKFVEEGFTILLPACIICIAASVINYFFTLLGYSSFQTFFYSTIQIPLQGIGLSFGGFVFISCLGALVMWPGLHASTISAFIQPLALTASAANLEAWNLGKTLPNVIEYSFMQSAKFGGGANLLLPCLIALIFCKSKQLKSVAGLGIVPAVFCIGEPILFGFPMMLNPMMLIPMILSTITTYTIYYAGIVSGMVGQFTGVVLPWTTPPILNVALSSSTPLRAIIMQLAAMAVGILIYYPFVKGYDNQLVEKEKQAEQMISE</sequence>
<feature type="domain" description="PTS EIIC type-3" evidence="10">
    <location>
        <begin position="8"/>
        <end position="404"/>
    </location>
</feature>
<comment type="caution">
    <text evidence="11">The sequence shown here is derived from an EMBL/GenBank/DDBJ whole genome shotgun (WGS) entry which is preliminary data.</text>
</comment>
<dbReference type="Proteomes" id="UP000005396">
    <property type="component" value="Unassembled WGS sequence"/>
</dbReference>
<evidence type="ECO:0000313" key="12">
    <source>
        <dbReference type="Proteomes" id="UP000005396"/>
    </source>
</evidence>
<evidence type="ECO:0000256" key="5">
    <source>
        <dbReference type="ARBA" id="ARBA00022692"/>
    </source>
</evidence>
<dbReference type="InterPro" id="IPR004796">
    <property type="entry name" value="PTS_IIC_cello"/>
</dbReference>
<dbReference type="HOGENOM" id="CLU_029688_1_0_9"/>
<accession>A8S5P2</accession>
<dbReference type="PROSITE" id="PS51105">
    <property type="entry name" value="PTS_EIIC_TYPE_3"/>
    <property type="match status" value="1"/>
</dbReference>
<feature type="transmembrane region" description="Helical" evidence="9">
    <location>
        <begin position="34"/>
        <end position="53"/>
    </location>
</feature>
<feature type="transmembrane region" description="Helical" evidence="9">
    <location>
        <begin position="172"/>
        <end position="192"/>
    </location>
</feature>
<keyword evidence="6 9" id="KW-1133">Transmembrane helix</keyword>
<dbReference type="GO" id="GO:0009401">
    <property type="term" value="P:phosphoenolpyruvate-dependent sugar phosphotransferase system"/>
    <property type="evidence" value="ECO:0007669"/>
    <property type="project" value="InterPro"/>
</dbReference>
<dbReference type="eggNOG" id="COG1455">
    <property type="taxonomic scope" value="Bacteria"/>
</dbReference>
<keyword evidence="7 8" id="KW-0472">Membrane</keyword>
<dbReference type="InterPro" id="IPR004501">
    <property type="entry name" value="PTS_EIIC_3"/>
</dbReference>
<feature type="transmembrane region" description="Helical" evidence="9">
    <location>
        <begin position="386"/>
        <end position="404"/>
    </location>
</feature>
<evidence type="ECO:0000256" key="1">
    <source>
        <dbReference type="ARBA" id="ARBA00004651"/>
    </source>
</evidence>
<reference evidence="11 12" key="2">
    <citation type="submission" date="2007-09" db="EMBL/GenBank/DDBJ databases">
        <title>Draft genome sequence of Clostridium bolteae (ATCC BAA-613).</title>
        <authorList>
            <person name="Sudarsanam P."/>
            <person name="Ley R."/>
            <person name="Guruge J."/>
            <person name="Turnbaugh P.J."/>
            <person name="Mahowald M."/>
            <person name="Liep D."/>
            <person name="Gordon J."/>
        </authorList>
    </citation>
    <scope>NUCLEOTIDE SEQUENCE [LARGE SCALE GENOMIC DNA]</scope>
    <source>
        <strain evidence="12">ATCC BAA-613 / DSM 15670 / CCUG 46953 / JCM 12243 / WAL 16351</strain>
    </source>
</reference>
<protein>
    <recommendedName>
        <fullName evidence="8">Permease IIC component</fullName>
    </recommendedName>
</protein>
<dbReference type="EMBL" id="ABCC02000076">
    <property type="protein sequence ID" value="EDP12517.1"/>
    <property type="molecule type" value="Genomic_DNA"/>
</dbReference>
<comment type="function">
    <text evidence="8">The phosphoenolpyruvate-dependent sugar phosphotransferase system (PTS), a major carbohydrate active -transport system, catalyzes the phosphorylation of incoming sugar substrates concomitant with their translocation across the cell membrane.</text>
</comment>
<evidence type="ECO:0000256" key="3">
    <source>
        <dbReference type="ARBA" id="ARBA00022475"/>
    </source>
</evidence>
<feature type="transmembrane region" description="Helical" evidence="9">
    <location>
        <begin position="305"/>
        <end position="326"/>
    </location>
</feature>
<evidence type="ECO:0000256" key="8">
    <source>
        <dbReference type="PIRNR" id="PIRNR006351"/>
    </source>
</evidence>
<feature type="transmembrane region" description="Helical" evidence="9">
    <location>
        <begin position="101"/>
        <end position="117"/>
    </location>
</feature>
<evidence type="ECO:0000256" key="7">
    <source>
        <dbReference type="ARBA" id="ARBA00023136"/>
    </source>
</evidence>
<keyword evidence="5 9" id="KW-0812">Transmembrane</keyword>
<evidence type="ECO:0000256" key="2">
    <source>
        <dbReference type="ARBA" id="ARBA00022448"/>
    </source>
</evidence>
<keyword evidence="3 8" id="KW-1003">Cell membrane</keyword>
<dbReference type="PANTHER" id="PTHR33989">
    <property type="match status" value="1"/>
</dbReference>
<feature type="transmembrane region" description="Helical" evidence="9">
    <location>
        <begin position="281"/>
        <end position="298"/>
    </location>
</feature>
<evidence type="ECO:0000259" key="10">
    <source>
        <dbReference type="PROSITE" id="PS51105"/>
    </source>
</evidence>
<dbReference type="GO" id="GO:0008982">
    <property type="term" value="F:protein-N(PI)-phosphohistidine-sugar phosphotransferase activity"/>
    <property type="evidence" value="ECO:0007669"/>
    <property type="project" value="UniProtKB-UniRule"/>
</dbReference>
<proteinExistence type="predicted"/>
<evidence type="ECO:0000256" key="9">
    <source>
        <dbReference type="SAM" id="Phobius"/>
    </source>
</evidence>
<dbReference type="InterPro" id="IPR003352">
    <property type="entry name" value="PTS_EIIC"/>
</dbReference>
<keyword evidence="4 8" id="KW-0762">Sugar transport</keyword>
<dbReference type="PANTHER" id="PTHR33989:SF4">
    <property type="entry name" value="PTS SYSTEM N,N'-DIACETYLCHITOBIOSE-SPECIFIC EIIC COMPONENT"/>
    <property type="match status" value="1"/>
</dbReference>